<keyword evidence="4" id="KW-0408">Iron</keyword>
<dbReference type="PANTHER" id="PTHR43273:SF3">
    <property type="entry name" value="ANAEROBIC SULFATASE-MATURATING ENZYME HOMOLOG ASLB-RELATED"/>
    <property type="match status" value="1"/>
</dbReference>
<reference evidence="8" key="1">
    <citation type="submission" date="2010-07" db="EMBL/GenBank/DDBJ databases">
        <authorList>
            <consortium name="CONSOLIDER consortium CSD2007-00005"/>
            <person name="Guazzaroni M.-E."/>
            <person name="Richter M."/>
            <person name="Garcia-Salamanca A."/>
            <person name="Yarza P."/>
            <person name="Ferrer M."/>
        </authorList>
    </citation>
    <scope>NUCLEOTIDE SEQUENCE</scope>
</reference>
<dbReference type="InterPro" id="IPR058240">
    <property type="entry name" value="rSAM_sf"/>
</dbReference>
<name>D9PIL4_9ZZZZ</name>
<evidence type="ECO:0000256" key="5">
    <source>
        <dbReference type="ARBA" id="ARBA00023014"/>
    </source>
</evidence>
<dbReference type="PROSITE" id="PS51918">
    <property type="entry name" value="RADICAL_SAM"/>
    <property type="match status" value="1"/>
</dbReference>
<feature type="domain" description="Radical SAM core" evidence="7">
    <location>
        <begin position="5"/>
        <end position="245"/>
    </location>
</feature>
<keyword evidence="3" id="KW-0479">Metal-binding</keyword>
<proteinExistence type="inferred from homology"/>
<dbReference type="GO" id="GO:0051536">
    <property type="term" value="F:iron-sulfur cluster binding"/>
    <property type="evidence" value="ECO:0007669"/>
    <property type="project" value="UniProtKB-KW"/>
</dbReference>
<evidence type="ECO:0000256" key="4">
    <source>
        <dbReference type="ARBA" id="ARBA00023004"/>
    </source>
</evidence>
<keyword evidence="5" id="KW-0411">Iron-sulfur</keyword>
<gene>
    <name evidence="8" type="ORF">LDC_1372</name>
</gene>
<evidence type="ECO:0000256" key="2">
    <source>
        <dbReference type="ARBA" id="ARBA00022691"/>
    </source>
</evidence>
<dbReference type="SFLD" id="SFLDG01067">
    <property type="entry name" value="SPASM/twitch_domain_containing"/>
    <property type="match status" value="1"/>
</dbReference>
<dbReference type="Pfam" id="PF04055">
    <property type="entry name" value="Radical_SAM"/>
    <property type="match status" value="1"/>
</dbReference>
<dbReference type="NCBIfam" id="TIGR04085">
    <property type="entry name" value="rSAM_more_4Fe4S"/>
    <property type="match status" value="1"/>
</dbReference>
<dbReference type="PANTHER" id="PTHR43273">
    <property type="entry name" value="ANAEROBIC SULFATASE-MATURATING ENZYME HOMOLOG ASLB-RELATED"/>
    <property type="match status" value="1"/>
</dbReference>
<dbReference type="GO" id="GO:0016491">
    <property type="term" value="F:oxidoreductase activity"/>
    <property type="evidence" value="ECO:0007669"/>
    <property type="project" value="InterPro"/>
</dbReference>
<dbReference type="InterPro" id="IPR007197">
    <property type="entry name" value="rSAM"/>
</dbReference>
<dbReference type="InterPro" id="IPR013785">
    <property type="entry name" value="Aldolase_TIM"/>
</dbReference>
<evidence type="ECO:0000256" key="1">
    <source>
        <dbReference type="ARBA" id="ARBA00001966"/>
    </source>
</evidence>
<dbReference type="SFLD" id="SFLDS00029">
    <property type="entry name" value="Radical_SAM"/>
    <property type="match status" value="1"/>
</dbReference>
<dbReference type="EMBL" id="ADZX01000439">
    <property type="protein sequence ID" value="EFK96603.1"/>
    <property type="molecule type" value="Genomic_DNA"/>
</dbReference>
<protein>
    <submittedName>
        <fullName evidence="8">Protein containing Radical SAM domain</fullName>
    </submittedName>
</protein>
<dbReference type="CDD" id="cd01335">
    <property type="entry name" value="Radical_SAM"/>
    <property type="match status" value="1"/>
</dbReference>
<sequence length="335" mass="38645">MNCKLPMNKIINMYFATHRTCNLNCRYCYIPPYNKHEKKNKDELIILALESFVSKVESEDYRIGAFCLHGAEPSLLSPEALSEAVNMIGNHKQKYGAAPGVVAIQTNGVRVDDAYLDIIEKETGGVGRLRIGFSIDPPAIIHDMFRDNSFTRVEKNYENAIERGFPVSILSVVTSETMKYLPDFRDWMRKQLDRMRESGNPYKVKIKFATGEFAPEERQLKDFALFLLENDMARLVQILSQGYCLQHGNECMWFEFDVDGNCYSCNKAYMNEGVFANWQNESFDYIFRKRMELYANVPEHSDCNVCSYEYVCNSGCPADRHLQGKWPVKHMNARS</sequence>
<evidence type="ECO:0000259" key="7">
    <source>
        <dbReference type="PROSITE" id="PS51918"/>
    </source>
</evidence>
<dbReference type="GO" id="GO:0046872">
    <property type="term" value="F:metal ion binding"/>
    <property type="evidence" value="ECO:0007669"/>
    <property type="project" value="UniProtKB-KW"/>
</dbReference>
<reference evidence="8" key="2">
    <citation type="journal article" date="2011" name="Microb. Ecol.">
        <title>Taxonomic and Functional Metagenomic Profiling of the Microbial Community in the Anoxic Sediment of a Sub-saline Shallow Lake (Laguna de Carrizo, Central Spain).</title>
        <authorList>
            <person name="Ferrer M."/>
            <person name="Guazzaroni M.E."/>
            <person name="Richter M."/>
            <person name="Garcia-Salamanca A."/>
            <person name="Yarza P."/>
            <person name="Suarez-Suarez A."/>
            <person name="Solano J."/>
            <person name="Alcaide M."/>
            <person name="van Dillewijn P."/>
            <person name="Molina-Henares M.A."/>
            <person name="Lopez-Cortes N."/>
            <person name="Al-Ramahi Y."/>
            <person name="Guerrero C."/>
            <person name="Acosta A."/>
            <person name="de Eugenio L.I."/>
            <person name="Martinez V."/>
            <person name="Marques S."/>
            <person name="Rojo F."/>
            <person name="Santero E."/>
            <person name="Genilloud O."/>
            <person name="Perez-Perez J."/>
            <person name="Rossello-Mora R."/>
            <person name="Ramos J.L."/>
        </authorList>
    </citation>
    <scope>NUCLEOTIDE SEQUENCE</scope>
</reference>
<evidence type="ECO:0000256" key="3">
    <source>
        <dbReference type="ARBA" id="ARBA00022723"/>
    </source>
</evidence>
<organism evidence="8">
    <name type="scientific">sediment metagenome</name>
    <dbReference type="NCBI Taxonomy" id="749907"/>
    <lineage>
        <taxon>unclassified sequences</taxon>
        <taxon>metagenomes</taxon>
        <taxon>ecological metagenomes</taxon>
    </lineage>
</organism>
<dbReference type="Gene3D" id="3.20.20.70">
    <property type="entry name" value="Aldolase class I"/>
    <property type="match status" value="1"/>
</dbReference>
<comment type="caution">
    <text evidence="8">The sequence shown here is derived from an EMBL/GenBank/DDBJ whole genome shotgun (WGS) entry which is preliminary data.</text>
</comment>
<comment type="cofactor">
    <cofactor evidence="1">
        <name>[4Fe-4S] cluster</name>
        <dbReference type="ChEBI" id="CHEBI:49883"/>
    </cofactor>
</comment>
<keyword evidence="2" id="KW-0949">S-adenosyl-L-methionine</keyword>
<dbReference type="AlphaFoldDB" id="D9PIL4"/>
<evidence type="ECO:0000313" key="8">
    <source>
        <dbReference type="EMBL" id="EFK96603.1"/>
    </source>
</evidence>
<evidence type="ECO:0000256" key="6">
    <source>
        <dbReference type="ARBA" id="ARBA00023601"/>
    </source>
</evidence>
<dbReference type="InterPro" id="IPR023867">
    <property type="entry name" value="Sulphatase_maturase_rSAM"/>
</dbReference>
<comment type="similarity">
    <text evidence="6">Belongs to the radical SAM superfamily. Anaerobic sulfatase-maturating enzyme family.</text>
</comment>
<dbReference type="SUPFAM" id="SSF102114">
    <property type="entry name" value="Radical SAM enzymes"/>
    <property type="match status" value="1"/>
</dbReference>
<accession>D9PIL4</accession>
<dbReference type="InterPro" id="IPR023885">
    <property type="entry name" value="4Fe4S-binding_SPASM_dom"/>
</dbReference>